<evidence type="ECO:0000256" key="3">
    <source>
        <dbReference type="ARBA" id="ARBA00022840"/>
    </source>
</evidence>
<dbReference type="GO" id="GO:0002101">
    <property type="term" value="P:tRNA wobble cytosine modification"/>
    <property type="evidence" value="ECO:0007669"/>
    <property type="project" value="TreeGrafter"/>
</dbReference>
<dbReference type="Proteomes" id="UP000401081">
    <property type="component" value="Unassembled WGS sequence"/>
</dbReference>
<dbReference type="EMBL" id="CAADJD010000018">
    <property type="protein sequence ID" value="VFS64301.1"/>
    <property type="molecule type" value="Genomic_DNA"/>
</dbReference>
<dbReference type="AlphaFoldDB" id="A0A485AUI2"/>
<dbReference type="InterPro" id="IPR007807">
    <property type="entry name" value="TcmA/NAT10_helicase"/>
</dbReference>
<dbReference type="GO" id="GO:1904812">
    <property type="term" value="P:rRNA acetylation involved in maturation of SSU-rRNA"/>
    <property type="evidence" value="ECO:0007669"/>
    <property type="project" value="TreeGrafter"/>
</dbReference>
<evidence type="ECO:0000256" key="4">
    <source>
        <dbReference type="ARBA" id="ARBA00023315"/>
    </source>
</evidence>
<dbReference type="GO" id="GO:0051391">
    <property type="term" value="P:tRNA acetylation"/>
    <property type="evidence" value="ECO:0007669"/>
    <property type="project" value="TreeGrafter"/>
</dbReference>
<keyword evidence="7" id="KW-1185">Reference proteome</keyword>
<accession>A0A485AUI2</accession>
<dbReference type="Gene3D" id="3.40.50.300">
    <property type="entry name" value="P-loop containing nucleotide triphosphate hydrolases"/>
    <property type="match status" value="1"/>
</dbReference>
<gene>
    <name evidence="6" type="primary">tmcA_2</name>
    <name evidence="6" type="ORF">NCTC12993_03185</name>
</gene>
<proteinExistence type="predicted"/>
<reference evidence="6 7" key="1">
    <citation type="submission" date="2019-03" db="EMBL/GenBank/DDBJ databases">
        <authorList>
            <consortium name="Pathogen Informatics"/>
        </authorList>
    </citation>
    <scope>NUCLEOTIDE SEQUENCE [LARGE SCALE GENOMIC DNA]</scope>
    <source>
        <strain evidence="6 7">NCTC12993</strain>
    </source>
</reference>
<organism evidence="6 7">
    <name type="scientific">Kluyvera cryocrescens</name>
    <name type="common">Kluyvera citrophila</name>
    <dbReference type="NCBI Taxonomy" id="580"/>
    <lineage>
        <taxon>Bacteria</taxon>
        <taxon>Pseudomonadati</taxon>
        <taxon>Pseudomonadota</taxon>
        <taxon>Gammaproteobacteria</taxon>
        <taxon>Enterobacterales</taxon>
        <taxon>Enterobacteriaceae</taxon>
        <taxon>Kluyvera</taxon>
    </lineage>
</organism>
<keyword evidence="4 6" id="KW-0012">Acyltransferase</keyword>
<name>A0A485AUI2_KLUCR</name>
<dbReference type="PANTHER" id="PTHR10925:SF5">
    <property type="entry name" value="RNA CYTIDINE ACETYLTRANSFERASE"/>
    <property type="match status" value="1"/>
</dbReference>
<feature type="domain" description="TcmA/NAT10 helicase" evidence="5">
    <location>
        <begin position="1"/>
        <end position="79"/>
    </location>
</feature>
<keyword evidence="2" id="KW-0547">Nucleotide-binding</keyword>
<protein>
    <submittedName>
        <fullName evidence="6">tRNA(Met) cytidine acetyltransferase TmcA</fullName>
        <ecNumber evidence="6">2.3.1.193</ecNumber>
    </submittedName>
</protein>
<dbReference type="InterPro" id="IPR027417">
    <property type="entry name" value="P-loop_NTPase"/>
</dbReference>
<dbReference type="GO" id="GO:0005524">
    <property type="term" value="F:ATP binding"/>
    <property type="evidence" value="ECO:0007669"/>
    <property type="project" value="UniProtKB-KW"/>
</dbReference>
<evidence type="ECO:0000313" key="6">
    <source>
        <dbReference type="EMBL" id="VFS64301.1"/>
    </source>
</evidence>
<dbReference type="EC" id="2.3.1.193" evidence="6"/>
<sequence>MTAERGRGKSALAGMHIQRLAGDAIVTAPSRASAEVMATFAGERFRFMAPDALLASDVAAEWLVVDEAAAIPSPLLKKTDGSLSPYATDHHGAGLRRHWQEVFY</sequence>
<evidence type="ECO:0000256" key="1">
    <source>
        <dbReference type="ARBA" id="ARBA00022679"/>
    </source>
</evidence>
<keyword evidence="1 6" id="KW-0808">Transferase</keyword>
<dbReference type="Pfam" id="PF05127">
    <property type="entry name" value="NAT10_TcmA_helicase"/>
    <property type="match status" value="1"/>
</dbReference>
<evidence type="ECO:0000259" key="5">
    <source>
        <dbReference type="Pfam" id="PF05127"/>
    </source>
</evidence>
<keyword evidence="3" id="KW-0067">ATP-binding</keyword>
<dbReference type="InterPro" id="IPR032672">
    <property type="entry name" value="TmcA/NAT10/Kre33"/>
</dbReference>
<dbReference type="GO" id="GO:0051392">
    <property type="term" value="F:tRNA cytidine N4-acetyltransferase activity"/>
    <property type="evidence" value="ECO:0007669"/>
    <property type="project" value="TreeGrafter"/>
</dbReference>
<dbReference type="GO" id="GO:0000049">
    <property type="term" value="F:tRNA binding"/>
    <property type="evidence" value="ECO:0007669"/>
    <property type="project" value="TreeGrafter"/>
</dbReference>
<evidence type="ECO:0000256" key="2">
    <source>
        <dbReference type="ARBA" id="ARBA00022741"/>
    </source>
</evidence>
<dbReference type="PANTHER" id="PTHR10925">
    <property type="entry name" value="N-ACETYLTRANSFERASE 10"/>
    <property type="match status" value="1"/>
</dbReference>
<evidence type="ECO:0000313" key="7">
    <source>
        <dbReference type="Proteomes" id="UP000401081"/>
    </source>
</evidence>
<dbReference type="GO" id="GO:1990883">
    <property type="term" value="F:18S rRNA cytidine N-acetyltransferase activity"/>
    <property type="evidence" value="ECO:0007669"/>
    <property type="project" value="TreeGrafter"/>
</dbReference>